<comment type="caution">
    <text evidence="2">The sequence shown here is derived from an EMBL/GenBank/DDBJ whole genome shotgun (WGS) entry which is preliminary data.</text>
</comment>
<keyword evidence="1" id="KW-1133">Transmembrane helix</keyword>
<dbReference type="EMBL" id="JAGEPF010000016">
    <property type="protein sequence ID" value="MBO2461202.1"/>
    <property type="molecule type" value="Genomic_DNA"/>
</dbReference>
<reference evidence="2 3" key="1">
    <citation type="submission" date="2021-03" db="EMBL/GenBank/DDBJ databases">
        <title>Actinomadura violae sp. nov., isolated from lichen in Thailand.</title>
        <authorList>
            <person name="Kanchanasin P."/>
            <person name="Saeng-In P."/>
            <person name="Phongsopitanun W."/>
            <person name="Yuki M."/>
            <person name="Kudo T."/>
            <person name="Ohkuma M."/>
            <person name="Tanasupawat S."/>
        </authorList>
    </citation>
    <scope>NUCLEOTIDE SEQUENCE [LARGE SCALE GENOMIC DNA]</scope>
    <source>
        <strain evidence="2 3">LCR2-06</strain>
    </source>
</reference>
<evidence type="ECO:0000313" key="2">
    <source>
        <dbReference type="EMBL" id="MBO2461202.1"/>
    </source>
</evidence>
<feature type="transmembrane region" description="Helical" evidence="1">
    <location>
        <begin position="61"/>
        <end position="82"/>
    </location>
</feature>
<keyword evidence="1" id="KW-0472">Membrane</keyword>
<organism evidence="2 3">
    <name type="scientific">Actinomadura violacea</name>
    <dbReference type="NCBI Taxonomy" id="2819934"/>
    <lineage>
        <taxon>Bacteria</taxon>
        <taxon>Bacillati</taxon>
        <taxon>Actinomycetota</taxon>
        <taxon>Actinomycetes</taxon>
        <taxon>Streptosporangiales</taxon>
        <taxon>Thermomonosporaceae</taxon>
        <taxon>Actinomadura</taxon>
    </lineage>
</organism>
<evidence type="ECO:0000256" key="1">
    <source>
        <dbReference type="SAM" id="Phobius"/>
    </source>
</evidence>
<feature type="transmembrane region" description="Helical" evidence="1">
    <location>
        <begin position="35"/>
        <end position="54"/>
    </location>
</feature>
<sequence>MKILGRDPATILGLVSAIIQMLVAFGLDWTDKQTAAVNAGAAAILGIVTACMVARDQILPAVVGFIQAAITIGLAFGLGWTADQVTMVMAVVAAGAALFGVRPNVTALVAPDYSRVPRALPYRRAA</sequence>
<dbReference type="RefSeq" id="WP_208244563.1">
    <property type="nucleotide sequence ID" value="NZ_JAGEPF010000016.1"/>
</dbReference>
<feature type="transmembrane region" description="Helical" evidence="1">
    <location>
        <begin position="9"/>
        <end position="29"/>
    </location>
</feature>
<dbReference type="Proteomes" id="UP000680206">
    <property type="component" value="Unassembled WGS sequence"/>
</dbReference>
<proteinExistence type="predicted"/>
<keyword evidence="3" id="KW-1185">Reference proteome</keyword>
<name>A0ABS3RWR6_9ACTN</name>
<gene>
    <name evidence="2" type="ORF">J4709_26820</name>
</gene>
<evidence type="ECO:0008006" key="4">
    <source>
        <dbReference type="Google" id="ProtNLM"/>
    </source>
</evidence>
<keyword evidence="1" id="KW-0812">Transmembrane</keyword>
<accession>A0ABS3RWR6</accession>
<evidence type="ECO:0000313" key="3">
    <source>
        <dbReference type="Proteomes" id="UP000680206"/>
    </source>
</evidence>
<protein>
    <recommendedName>
        <fullName evidence="4">Holin</fullName>
    </recommendedName>
</protein>